<evidence type="ECO:0000256" key="2">
    <source>
        <dbReference type="ARBA" id="ARBA00022842"/>
    </source>
</evidence>
<dbReference type="SFLD" id="SFLDS00001">
    <property type="entry name" value="Enolase"/>
    <property type="match status" value="1"/>
</dbReference>
<feature type="binding site" evidence="4">
    <location>
        <position position="256"/>
    </location>
    <ligand>
        <name>Mg(2+)</name>
        <dbReference type="ChEBI" id="CHEBI:18420"/>
    </ligand>
</feature>
<dbReference type="GO" id="GO:0000287">
    <property type="term" value="F:magnesium ion binding"/>
    <property type="evidence" value="ECO:0007669"/>
    <property type="project" value="UniProtKB-UniRule"/>
</dbReference>
<comment type="catalytic activity">
    <reaction evidence="4">
        <text>(1R,6R)-6-hydroxy-2-succinyl-cyclohexa-2,4-diene-1-carboxylate = 2-succinylbenzoate + H2O</text>
        <dbReference type="Rhea" id="RHEA:10196"/>
        <dbReference type="ChEBI" id="CHEBI:15377"/>
        <dbReference type="ChEBI" id="CHEBI:18325"/>
        <dbReference type="ChEBI" id="CHEBI:58689"/>
        <dbReference type="EC" id="4.2.1.113"/>
    </reaction>
</comment>
<comment type="similarity">
    <text evidence="4">Belongs to the mandelate racemase/muconate lactonizing enzyme family. MenC type 1 subfamily.</text>
</comment>
<evidence type="ECO:0000256" key="4">
    <source>
        <dbReference type="HAMAP-Rule" id="MF_00470"/>
    </source>
</evidence>
<dbReference type="Gene3D" id="3.30.390.10">
    <property type="entry name" value="Enolase-like, N-terminal domain"/>
    <property type="match status" value="1"/>
</dbReference>
<feature type="active site" description="Proton acceptor" evidence="4">
    <location>
        <position position="279"/>
    </location>
</feature>
<dbReference type="InterPro" id="IPR010196">
    <property type="entry name" value="OSB_synthase_MenC1"/>
</dbReference>
<keyword evidence="4" id="KW-0474">Menaquinone biosynthesis</keyword>
<dbReference type="UniPathway" id="UPA00079"/>
<comment type="pathway">
    <text evidence="4">Quinol/quinone metabolism; 1,4-dihydroxy-2-naphthoate biosynthesis; 1,4-dihydroxy-2-naphthoate from chorismate: step 4/7.</text>
</comment>
<dbReference type="AlphaFoldDB" id="A0A7D5QAX0"/>
<comment type="function">
    <text evidence="4">Converts 2-succinyl-6-hydroxy-2,4-cyclohexadiene-1-carboxylate (SHCHC) to 2-succinylbenzoate (OSB).</text>
</comment>
<evidence type="ECO:0000256" key="1">
    <source>
        <dbReference type="ARBA" id="ARBA00022723"/>
    </source>
</evidence>
<dbReference type="SUPFAM" id="SSF51604">
    <property type="entry name" value="Enolase C-terminal domain-like"/>
    <property type="match status" value="1"/>
</dbReference>
<keyword evidence="1 4" id="KW-0479">Metal-binding</keyword>
<dbReference type="GO" id="GO:0009234">
    <property type="term" value="P:menaquinone biosynthetic process"/>
    <property type="evidence" value="ECO:0007669"/>
    <property type="project" value="UniProtKB-UniRule"/>
</dbReference>
<comment type="cofactor">
    <cofactor evidence="4">
        <name>a divalent metal cation</name>
        <dbReference type="ChEBI" id="CHEBI:60240"/>
    </cofactor>
</comment>
<evidence type="ECO:0000313" key="6">
    <source>
        <dbReference type="EMBL" id="QLG62118.1"/>
    </source>
</evidence>
<dbReference type="GO" id="GO:0043748">
    <property type="term" value="F:O-succinylbenzoate synthase activity"/>
    <property type="evidence" value="ECO:0007669"/>
    <property type="project" value="UniProtKB-EC"/>
</dbReference>
<dbReference type="SMART" id="SM00922">
    <property type="entry name" value="MR_MLE"/>
    <property type="match status" value="1"/>
</dbReference>
<dbReference type="SFLD" id="SFLDG00180">
    <property type="entry name" value="muconate_cycloisomerase"/>
    <property type="match status" value="1"/>
</dbReference>
<dbReference type="PANTHER" id="PTHR48073:SF2">
    <property type="entry name" value="O-SUCCINYLBENZOATE SYNTHASE"/>
    <property type="match status" value="1"/>
</dbReference>
<dbReference type="InterPro" id="IPR036849">
    <property type="entry name" value="Enolase-like_C_sf"/>
</dbReference>
<keyword evidence="3 4" id="KW-0456">Lyase</keyword>
<dbReference type="Pfam" id="PF13378">
    <property type="entry name" value="MR_MLE_C"/>
    <property type="match status" value="1"/>
</dbReference>
<dbReference type="EMBL" id="CP058579">
    <property type="protein sequence ID" value="QLG62118.1"/>
    <property type="molecule type" value="Genomic_DNA"/>
</dbReference>
<dbReference type="RefSeq" id="WP_179268703.1">
    <property type="nucleotide sequence ID" value="NZ_CP058579.1"/>
</dbReference>
<dbReference type="SUPFAM" id="SSF54826">
    <property type="entry name" value="Enolase N-terminal domain-like"/>
    <property type="match status" value="1"/>
</dbReference>
<sequence length="374" mass="37083">MSRPRGDRGSGRLRCREFAVGLERPLATARGGITEREGFLVGVDAGGTSGVGEAAPLPGWTEAPDACRDALRAASDGPLPGVDTPAARHAVTLAFRDAFARRRGDSVATTLARQGDGRPDPAESVPANATVGDGPVAETVAAAESAVAAGFRTLKVKVGARPLAEDLERIEAVADAVGATPPDAASDGASVGEDADADDATATLRADANGAWDRETATRALRTLEGVVAYVEQPLSAGDLAGHAALRGVGAPVALDESLAACGPFAALAADAADALVLKPMAIGGLERAAAVARAAARRGVDPVVTTTVDAAVARAGAVHLAAAIPGGAERAHGLATGDLLAADVADDPVPVVDGRVAVPDGPGLAGEAFEGLV</sequence>
<dbReference type="Proteomes" id="UP000509626">
    <property type="component" value="Chromosome"/>
</dbReference>
<dbReference type="InterPro" id="IPR029017">
    <property type="entry name" value="Enolase-like_N"/>
</dbReference>
<dbReference type="GeneID" id="56037873"/>
<gene>
    <name evidence="4" type="primary">menC</name>
    <name evidence="6" type="ORF">HUG12_10400</name>
</gene>
<dbReference type="HAMAP" id="MF_00470">
    <property type="entry name" value="MenC_1"/>
    <property type="match status" value="1"/>
</dbReference>
<dbReference type="PANTHER" id="PTHR48073">
    <property type="entry name" value="O-SUCCINYLBENZOATE SYNTHASE-RELATED"/>
    <property type="match status" value="1"/>
</dbReference>
<dbReference type="KEGG" id="halu:HUG12_10400"/>
<dbReference type="EC" id="4.2.1.113" evidence="4"/>
<feature type="binding site" evidence="4">
    <location>
        <position position="207"/>
    </location>
    <ligand>
        <name>Mg(2+)</name>
        <dbReference type="ChEBI" id="CHEBI:18420"/>
    </ligand>
</feature>
<dbReference type="OrthoDB" id="214520at2157"/>
<dbReference type="Gene3D" id="3.20.20.120">
    <property type="entry name" value="Enolase-like C-terminal domain"/>
    <property type="match status" value="1"/>
</dbReference>
<evidence type="ECO:0000313" key="7">
    <source>
        <dbReference type="Proteomes" id="UP000509626"/>
    </source>
</evidence>
<evidence type="ECO:0000256" key="3">
    <source>
        <dbReference type="ARBA" id="ARBA00023239"/>
    </source>
</evidence>
<protein>
    <recommendedName>
        <fullName evidence="4">o-succinylbenzoate synthase</fullName>
        <shortName evidence="4">OSB synthase</shortName>
        <shortName evidence="4">OSBS</shortName>
        <ecNumber evidence="4">4.2.1.113</ecNumber>
    </recommendedName>
    <alternativeName>
        <fullName evidence="4">4-(2'-carboxyphenyl)-4-oxybutyric acid synthase</fullName>
    </alternativeName>
    <alternativeName>
        <fullName evidence="4">o-succinylbenzoic acid synthase</fullName>
    </alternativeName>
</protein>
<dbReference type="InterPro" id="IPR029065">
    <property type="entry name" value="Enolase_C-like"/>
</dbReference>
<feature type="domain" description="Mandelate racemase/muconate lactonizing enzyme C-terminal" evidence="5">
    <location>
        <begin position="136"/>
        <end position="252"/>
    </location>
</feature>
<name>A0A7D5QAX0_9EURY</name>
<accession>A0A7D5QAX0</accession>
<evidence type="ECO:0000259" key="5">
    <source>
        <dbReference type="SMART" id="SM00922"/>
    </source>
</evidence>
<reference evidence="6 7" key="1">
    <citation type="submission" date="2020-06" db="EMBL/GenBank/DDBJ databases">
        <title>NJ-3-1, isolated from saline soil.</title>
        <authorList>
            <person name="Cui H.L."/>
            <person name="Shi X."/>
        </authorList>
    </citation>
    <scope>NUCLEOTIDE SEQUENCE [LARGE SCALE GENOMIC DNA]</scope>
    <source>
        <strain evidence="6 7">NJ-3-1</strain>
    </source>
</reference>
<proteinExistence type="inferred from homology"/>
<dbReference type="InterPro" id="IPR013342">
    <property type="entry name" value="Mandelate_racemase_C"/>
</dbReference>
<organism evidence="6 7">
    <name type="scientific">Halorarum salinum</name>
    <dbReference type="NCBI Taxonomy" id="2743089"/>
    <lineage>
        <taxon>Archaea</taxon>
        <taxon>Methanobacteriati</taxon>
        <taxon>Methanobacteriota</taxon>
        <taxon>Stenosarchaea group</taxon>
        <taxon>Halobacteria</taxon>
        <taxon>Halobacteriales</taxon>
        <taxon>Haloferacaceae</taxon>
        <taxon>Halorarum</taxon>
    </lineage>
</organism>
<dbReference type="UniPathway" id="UPA01057">
    <property type="reaction ID" value="UER00165"/>
</dbReference>
<keyword evidence="7" id="KW-1185">Reference proteome</keyword>
<keyword evidence="2 4" id="KW-0460">Magnesium</keyword>
<feature type="binding site" evidence="4">
    <location>
        <position position="232"/>
    </location>
    <ligand>
        <name>Mg(2+)</name>
        <dbReference type="ChEBI" id="CHEBI:18420"/>
    </ligand>
</feature>
<feature type="active site" description="Proton donor" evidence="4">
    <location>
        <position position="157"/>
    </location>
</feature>
<comment type="pathway">
    <text evidence="4">Quinol/quinone metabolism; menaquinone biosynthesis.</text>
</comment>